<sequence>MPDGKNQFLTFKPNIHKSTIRHALQRKDF</sequence>
<protein>
    <submittedName>
        <fullName evidence="1">Uncharacterized protein</fullName>
    </submittedName>
</protein>
<dbReference type="EMBL" id="GGEC01057816">
    <property type="protein sequence ID" value="MBX38300.1"/>
    <property type="molecule type" value="Transcribed_RNA"/>
</dbReference>
<organism evidence="1">
    <name type="scientific">Rhizophora mucronata</name>
    <name type="common">Asiatic mangrove</name>
    <dbReference type="NCBI Taxonomy" id="61149"/>
    <lineage>
        <taxon>Eukaryota</taxon>
        <taxon>Viridiplantae</taxon>
        <taxon>Streptophyta</taxon>
        <taxon>Embryophyta</taxon>
        <taxon>Tracheophyta</taxon>
        <taxon>Spermatophyta</taxon>
        <taxon>Magnoliopsida</taxon>
        <taxon>eudicotyledons</taxon>
        <taxon>Gunneridae</taxon>
        <taxon>Pentapetalae</taxon>
        <taxon>rosids</taxon>
        <taxon>fabids</taxon>
        <taxon>Malpighiales</taxon>
        <taxon>Rhizophoraceae</taxon>
        <taxon>Rhizophora</taxon>
    </lineage>
</organism>
<dbReference type="AlphaFoldDB" id="A0A2P2N790"/>
<name>A0A2P2N790_RHIMU</name>
<evidence type="ECO:0000313" key="1">
    <source>
        <dbReference type="EMBL" id="MBX38300.1"/>
    </source>
</evidence>
<reference evidence="1" key="1">
    <citation type="submission" date="2018-02" db="EMBL/GenBank/DDBJ databases">
        <title>Rhizophora mucronata_Transcriptome.</title>
        <authorList>
            <person name="Meera S.P."/>
            <person name="Sreeshan A."/>
            <person name="Augustine A."/>
        </authorList>
    </citation>
    <scope>NUCLEOTIDE SEQUENCE</scope>
    <source>
        <tissue evidence="1">Leaf</tissue>
    </source>
</reference>
<proteinExistence type="predicted"/>
<accession>A0A2P2N790</accession>